<proteinExistence type="predicted"/>
<dbReference type="Proteomes" id="UP000887159">
    <property type="component" value="Unassembled WGS sequence"/>
</dbReference>
<evidence type="ECO:0000313" key="1">
    <source>
        <dbReference type="EMBL" id="GFY06131.1"/>
    </source>
</evidence>
<evidence type="ECO:0000313" key="2">
    <source>
        <dbReference type="Proteomes" id="UP000887159"/>
    </source>
</evidence>
<protein>
    <submittedName>
        <fullName evidence="1">Uncharacterized protein</fullName>
    </submittedName>
</protein>
<accession>A0A8X6S447</accession>
<keyword evidence="2" id="KW-1185">Reference proteome</keyword>
<reference evidence="1" key="1">
    <citation type="submission" date="2020-08" db="EMBL/GenBank/DDBJ databases">
        <title>Multicomponent nature underlies the extraordinary mechanical properties of spider dragline silk.</title>
        <authorList>
            <person name="Kono N."/>
            <person name="Nakamura H."/>
            <person name="Mori M."/>
            <person name="Yoshida Y."/>
            <person name="Ohtoshi R."/>
            <person name="Malay A.D."/>
            <person name="Moran D.A.P."/>
            <person name="Tomita M."/>
            <person name="Numata K."/>
            <person name="Arakawa K."/>
        </authorList>
    </citation>
    <scope>NUCLEOTIDE SEQUENCE</scope>
</reference>
<sequence length="82" mass="9431">MLVPDEPLSLSYRVIAVSVDRDPITVSRIWNGWLQNSNMECRAISQLSPTTSRREDRHVTRMVIMDREATSQALSHELKSFT</sequence>
<comment type="caution">
    <text evidence="1">The sequence shown here is derived from an EMBL/GenBank/DDBJ whole genome shotgun (WGS) entry which is preliminary data.</text>
</comment>
<dbReference type="EMBL" id="BMAU01021257">
    <property type="protein sequence ID" value="GFY06131.1"/>
    <property type="molecule type" value="Genomic_DNA"/>
</dbReference>
<dbReference type="AlphaFoldDB" id="A0A8X6S447"/>
<organism evidence="1 2">
    <name type="scientific">Trichonephila clavipes</name>
    <name type="common">Golden silk orbweaver</name>
    <name type="synonym">Nephila clavipes</name>
    <dbReference type="NCBI Taxonomy" id="2585209"/>
    <lineage>
        <taxon>Eukaryota</taxon>
        <taxon>Metazoa</taxon>
        <taxon>Ecdysozoa</taxon>
        <taxon>Arthropoda</taxon>
        <taxon>Chelicerata</taxon>
        <taxon>Arachnida</taxon>
        <taxon>Araneae</taxon>
        <taxon>Araneomorphae</taxon>
        <taxon>Entelegynae</taxon>
        <taxon>Araneoidea</taxon>
        <taxon>Nephilidae</taxon>
        <taxon>Trichonephila</taxon>
    </lineage>
</organism>
<name>A0A8X6S447_TRICX</name>
<gene>
    <name evidence="1" type="ORF">TNCV_3108101</name>
</gene>